<dbReference type="InterPro" id="IPR021183">
    <property type="entry name" value="NatA_aux_su"/>
</dbReference>
<evidence type="ECO:0000256" key="1">
    <source>
        <dbReference type="ARBA" id="ARBA00022737"/>
    </source>
</evidence>
<evidence type="ECO:0000313" key="4">
    <source>
        <dbReference type="Proteomes" id="UP000682733"/>
    </source>
</evidence>
<dbReference type="Pfam" id="PF12569">
    <property type="entry name" value="NatA_aux_su"/>
    <property type="match status" value="1"/>
</dbReference>
<feature type="non-terminal residue" evidence="3">
    <location>
        <position position="1"/>
    </location>
</feature>
<organism evidence="3 4">
    <name type="scientific">Didymodactylos carnosus</name>
    <dbReference type="NCBI Taxonomy" id="1234261"/>
    <lineage>
        <taxon>Eukaryota</taxon>
        <taxon>Metazoa</taxon>
        <taxon>Spiralia</taxon>
        <taxon>Gnathifera</taxon>
        <taxon>Rotifera</taxon>
        <taxon>Eurotatoria</taxon>
        <taxon>Bdelloidea</taxon>
        <taxon>Philodinida</taxon>
        <taxon>Philodinidae</taxon>
        <taxon>Didymodactylos</taxon>
    </lineage>
</organism>
<reference evidence="3" key="1">
    <citation type="submission" date="2021-02" db="EMBL/GenBank/DDBJ databases">
        <authorList>
            <person name="Nowell W R."/>
        </authorList>
    </citation>
    <scope>NUCLEOTIDE SEQUENCE</scope>
</reference>
<comment type="caution">
    <text evidence="3">The sequence shown here is derived from an EMBL/GenBank/DDBJ whole genome shotgun (WGS) entry which is preliminary data.</text>
</comment>
<sequence length="273" mass="32375">MRDLEGYKDTRHQLFILKPGQRASWIGFAMSYHLLGDYDMAFSVLEEYRKTQQDKPTEKQYAIEHSEFLLYQNLVMRDGKQYDEALKHIQMYEKDILNKLVLQEIKYELYMLLNQYDRAETILRDLIERNAENKKYYLDLEKCLHMTTSYEKMKFYDDLIEKYPRADAPKQIRLQFLTGEPFSNAVGSYLQRGFQKGVPSLFQSVKFLYSSSEKVKIIDTLIQTYLKNIVTHGTFDSLSNGNNGVVDEDIEPATTLLWLQYYLAQHYDYLEDT</sequence>
<proteinExistence type="predicted"/>
<accession>A0A8S2W4P4</accession>
<dbReference type="AlphaFoldDB" id="A0A8S2W4P4"/>
<dbReference type="PANTHER" id="PTHR22767">
    <property type="entry name" value="N-TERMINAL ACETYLTRANSFERASE-RELATED"/>
    <property type="match status" value="1"/>
</dbReference>
<keyword evidence="1" id="KW-0677">Repeat</keyword>
<evidence type="ECO:0000256" key="2">
    <source>
        <dbReference type="ARBA" id="ARBA00022803"/>
    </source>
</evidence>
<dbReference type="EMBL" id="CAJOBA010076097">
    <property type="protein sequence ID" value="CAF4418537.1"/>
    <property type="molecule type" value="Genomic_DNA"/>
</dbReference>
<protein>
    <submittedName>
        <fullName evidence="3">Uncharacterized protein</fullName>
    </submittedName>
</protein>
<dbReference type="GO" id="GO:0031415">
    <property type="term" value="C:NatA complex"/>
    <property type="evidence" value="ECO:0007669"/>
    <property type="project" value="TreeGrafter"/>
</dbReference>
<dbReference type="PANTHER" id="PTHR22767:SF2">
    <property type="entry name" value="N(ALPHA)-ACETYLTRANSFERASE 15_16, ISOFORM A"/>
    <property type="match status" value="1"/>
</dbReference>
<keyword evidence="2" id="KW-0802">TPR repeat</keyword>
<dbReference type="SUPFAM" id="SSF48452">
    <property type="entry name" value="TPR-like"/>
    <property type="match status" value="1"/>
</dbReference>
<dbReference type="InterPro" id="IPR011990">
    <property type="entry name" value="TPR-like_helical_dom_sf"/>
</dbReference>
<gene>
    <name evidence="3" type="ORF">TMI583_LOCUS44342</name>
</gene>
<dbReference type="Proteomes" id="UP000682733">
    <property type="component" value="Unassembled WGS sequence"/>
</dbReference>
<name>A0A8S2W4P4_9BILA</name>
<dbReference type="Gene3D" id="1.25.40.1040">
    <property type="match status" value="1"/>
</dbReference>
<evidence type="ECO:0000313" key="3">
    <source>
        <dbReference type="EMBL" id="CAF4418537.1"/>
    </source>
</evidence>